<reference evidence="3" key="1">
    <citation type="journal article" date="2019" name="Int. J. Syst. Evol. Microbiol.">
        <title>The Global Catalogue of Microorganisms (GCM) 10K type strain sequencing project: providing services to taxonomists for standard genome sequencing and annotation.</title>
        <authorList>
            <consortium name="The Broad Institute Genomics Platform"/>
            <consortium name="The Broad Institute Genome Sequencing Center for Infectious Disease"/>
            <person name="Wu L."/>
            <person name="Ma J."/>
        </authorList>
    </citation>
    <scope>NUCLEOTIDE SEQUENCE [LARGE SCALE GENOMIC DNA]</scope>
    <source>
        <strain evidence="3">WYCCWR 12678</strain>
    </source>
</reference>
<gene>
    <name evidence="2" type="ORF">ACFO8Q_15435</name>
</gene>
<evidence type="ECO:0000256" key="1">
    <source>
        <dbReference type="SAM" id="MobiDB-lite"/>
    </source>
</evidence>
<evidence type="ECO:0000313" key="2">
    <source>
        <dbReference type="EMBL" id="MFC4768737.1"/>
    </source>
</evidence>
<dbReference type="RefSeq" id="WP_380026682.1">
    <property type="nucleotide sequence ID" value="NZ_JBHSHC010000112.1"/>
</dbReference>
<evidence type="ECO:0000313" key="3">
    <source>
        <dbReference type="Proteomes" id="UP001596002"/>
    </source>
</evidence>
<name>A0ABV9Q647_9BACL</name>
<dbReference type="Proteomes" id="UP001596002">
    <property type="component" value="Unassembled WGS sequence"/>
</dbReference>
<sequence>MSEKRIEIVQSMPGSPDGIRVNDYKKGDIFEVPSPEMPESLAKVFLDEGWAKETKKKPVPENKADQGPEETK</sequence>
<comment type="caution">
    <text evidence="2">The sequence shown here is derived from an EMBL/GenBank/DDBJ whole genome shotgun (WGS) entry which is preliminary data.</text>
</comment>
<dbReference type="EMBL" id="JBHSHC010000112">
    <property type="protein sequence ID" value="MFC4768737.1"/>
    <property type="molecule type" value="Genomic_DNA"/>
</dbReference>
<keyword evidence="3" id="KW-1185">Reference proteome</keyword>
<accession>A0ABV9Q647</accession>
<protein>
    <submittedName>
        <fullName evidence="2">Uncharacterized protein</fullName>
    </submittedName>
</protein>
<organism evidence="2 3">
    <name type="scientific">Effusibacillus consociatus</name>
    <dbReference type="NCBI Taxonomy" id="1117041"/>
    <lineage>
        <taxon>Bacteria</taxon>
        <taxon>Bacillati</taxon>
        <taxon>Bacillota</taxon>
        <taxon>Bacilli</taxon>
        <taxon>Bacillales</taxon>
        <taxon>Alicyclobacillaceae</taxon>
        <taxon>Effusibacillus</taxon>
    </lineage>
</organism>
<feature type="region of interest" description="Disordered" evidence="1">
    <location>
        <begin position="49"/>
        <end position="72"/>
    </location>
</feature>
<proteinExistence type="predicted"/>